<dbReference type="Proteomes" id="UP000287188">
    <property type="component" value="Unassembled WGS sequence"/>
</dbReference>
<name>A0A402AQA8_9CHLR</name>
<reference evidence="3" key="1">
    <citation type="submission" date="2018-12" db="EMBL/GenBank/DDBJ databases">
        <title>Tengunoibacter tsumagoiensis gen. nov., sp. nov., Dictyobacter kobayashii sp. nov., D. alpinus sp. nov., and D. joshuensis sp. nov. and description of Dictyobacteraceae fam. nov. within the order Ktedonobacterales isolated from Tengu-no-mugimeshi.</title>
        <authorList>
            <person name="Wang C.M."/>
            <person name="Zheng Y."/>
            <person name="Sakai Y."/>
            <person name="Toyoda A."/>
            <person name="Minakuchi Y."/>
            <person name="Abe K."/>
            <person name="Yokota A."/>
            <person name="Yabe S."/>
        </authorList>
    </citation>
    <scope>NUCLEOTIDE SEQUENCE [LARGE SCALE GENOMIC DNA]</scope>
    <source>
        <strain evidence="3">Uno11</strain>
    </source>
</reference>
<sequence>MHMLNEEISSAVHPDDSTKAPFWINRNFALLAIGQVISNIGDFVYTMTLLVWVFSMTKSAAAVSGVLLAESIPMFVLGRWRVCLWIAGIGVLLCWFLIV</sequence>
<keyword evidence="1" id="KW-0472">Membrane</keyword>
<proteinExistence type="predicted"/>
<comment type="caution">
    <text evidence="2">The sequence shown here is derived from an EMBL/GenBank/DDBJ whole genome shotgun (WGS) entry which is preliminary data.</text>
</comment>
<keyword evidence="1" id="KW-0812">Transmembrane</keyword>
<organism evidence="2 3">
    <name type="scientific">Dictyobacter kobayashii</name>
    <dbReference type="NCBI Taxonomy" id="2014872"/>
    <lineage>
        <taxon>Bacteria</taxon>
        <taxon>Bacillati</taxon>
        <taxon>Chloroflexota</taxon>
        <taxon>Ktedonobacteria</taxon>
        <taxon>Ktedonobacterales</taxon>
        <taxon>Dictyobacteraceae</taxon>
        <taxon>Dictyobacter</taxon>
    </lineage>
</organism>
<gene>
    <name evidence="2" type="ORF">KDK_50340</name>
</gene>
<keyword evidence="1" id="KW-1133">Transmembrane helix</keyword>
<dbReference type="AlphaFoldDB" id="A0A402AQA8"/>
<feature type="transmembrane region" description="Helical" evidence="1">
    <location>
        <begin position="80"/>
        <end position="98"/>
    </location>
</feature>
<dbReference type="EMBL" id="BIFS01000001">
    <property type="protein sequence ID" value="GCE21234.1"/>
    <property type="molecule type" value="Genomic_DNA"/>
</dbReference>
<accession>A0A402AQA8</accession>
<evidence type="ECO:0000313" key="2">
    <source>
        <dbReference type="EMBL" id="GCE21234.1"/>
    </source>
</evidence>
<protein>
    <submittedName>
        <fullName evidence="2">Uncharacterized protein</fullName>
    </submittedName>
</protein>
<keyword evidence="3" id="KW-1185">Reference proteome</keyword>
<evidence type="ECO:0000313" key="3">
    <source>
        <dbReference type="Proteomes" id="UP000287188"/>
    </source>
</evidence>
<evidence type="ECO:0000256" key="1">
    <source>
        <dbReference type="SAM" id="Phobius"/>
    </source>
</evidence>